<proteinExistence type="predicted"/>
<evidence type="ECO:0000313" key="1">
    <source>
        <dbReference type="EMBL" id="KAJ0111903.1"/>
    </source>
</evidence>
<comment type="caution">
    <text evidence="1">The sequence shown here is derived from an EMBL/GenBank/DDBJ whole genome shotgun (WGS) entry which is preliminary data.</text>
</comment>
<reference evidence="2" key="1">
    <citation type="journal article" date="2023" name="G3 (Bethesda)">
        <title>Genome assembly and association tests identify interacting loci associated with vigor, precocity, and sex in interspecific pistachio rootstocks.</title>
        <authorList>
            <person name="Palmer W."/>
            <person name="Jacygrad E."/>
            <person name="Sagayaradj S."/>
            <person name="Cavanaugh K."/>
            <person name="Han R."/>
            <person name="Bertier L."/>
            <person name="Beede B."/>
            <person name="Kafkas S."/>
            <person name="Golino D."/>
            <person name="Preece J."/>
            <person name="Michelmore R."/>
        </authorList>
    </citation>
    <scope>NUCLEOTIDE SEQUENCE [LARGE SCALE GENOMIC DNA]</scope>
</reference>
<dbReference type="EMBL" id="CM047897">
    <property type="protein sequence ID" value="KAJ0111903.1"/>
    <property type="molecule type" value="Genomic_DNA"/>
</dbReference>
<organism evidence="1 2">
    <name type="scientific">Pistacia atlantica</name>
    <dbReference type="NCBI Taxonomy" id="434234"/>
    <lineage>
        <taxon>Eukaryota</taxon>
        <taxon>Viridiplantae</taxon>
        <taxon>Streptophyta</taxon>
        <taxon>Embryophyta</taxon>
        <taxon>Tracheophyta</taxon>
        <taxon>Spermatophyta</taxon>
        <taxon>Magnoliopsida</taxon>
        <taxon>eudicotyledons</taxon>
        <taxon>Gunneridae</taxon>
        <taxon>Pentapetalae</taxon>
        <taxon>rosids</taxon>
        <taxon>malvids</taxon>
        <taxon>Sapindales</taxon>
        <taxon>Anacardiaceae</taxon>
        <taxon>Pistacia</taxon>
    </lineage>
</organism>
<gene>
    <name evidence="1" type="ORF">Patl1_00236</name>
</gene>
<name>A0ACC1C8K8_9ROSI</name>
<sequence length="134" mass="14496">MFLSEALQLYRKKVRRGPPGPGKARFNQNGGILASWSPATSKADFVVAQDGSGTHTTINEALAALGRMGNRRPQRVIIHVKSGVYNEKVDIKHNMKNIMFVGDGIGRTIVTGSRNVPDVSTTSTSATFVKNTLI</sequence>
<accession>A0ACC1C8K8</accession>
<evidence type="ECO:0000313" key="2">
    <source>
        <dbReference type="Proteomes" id="UP001164250"/>
    </source>
</evidence>
<keyword evidence="2" id="KW-1185">Reference proteome</keyword>
<dbReference type="Proteomes" id="UP001164250">
    <property type="component" value="Chromosome 1"/>
</dbReference>
<protein>
    <submittedName>
        <fullName evidence="1">Uncharacterized protein</fullName>
    </submittedName>
</protein>